<accession>A0A1Y0IJX6</accession>
<proteinExistence type="predicted"/>
<dbReference type="InterPro" id="IPR042274">
    <property type="entry name" value="YycH/YycI_2"/>
</dbReference>
<dbReference type="Gene3D" id="3.30.310.160">
    <property type="entry name" value="YycH protein, domain 2"/>
    <property type="match status" value="1"/>
</dbReference>
<dbReference type="AlphaFoldDB" id="A0A1Y0IJX6"/>
<protein>
    <recommendedName>
        <fullName evidence="1">Regulatory protein YycH domain-containing protein</fullName>
    </recommendedName>
</protein>
<dbReference type="Pfam" id="PF07435">
    <property type="entry name" value="YycH"/>
    <property type="match status" value="1"/>
</dbReference>
<dbReference type="Proteomes" id="UP000195437">
    <property type="component" value="Chromosome"/>
</dbReference>
<evidence type="ECO:0000313" key="3">
    <source>
        <dbReference type="Proteomes" id="UP000195437"/>
    </source>
</evidence>
<sequence length="456" mass="51646">MIVKEKLKTLLLTVLVVTSLLFSLGIWSITPQYEAIDGPQFASNVAISDPSFERSLHNVLGPRSIYLHRGEDKHQVLFPGQSGYETGMELLTLATFFDIKLETSFQDAEWRKLTGDGPSLQFDFDAVVPITLLNESELLHFTSRLEPFMNVKTFYLYPNGGNEFRAVFVANADMIYSANVVLPRDPFNRLFEAEKSAPLYKLYGSSLLRHFYLPIKRPKVYSYSLDVNRVIDTERLVDSFFLDKSLTRRVVEREGSEIVTDGNRVVRIDKLGQLIQYRNLSLEETRFNQLEEDTGITNSLDFANAHGGFMGTVMIHQVRTIRPSEMVGRQFEFRPNVEGLSVIGDLSSVAVQVVNNDVAAMRRSPLMTGAKPVRGPLIETLSGSEVIELVERNALLKTSRVTDVYQAYLMGDERRNHAQLRPVWVVEQAGDYREAIFDAVTGEELRTEEGMIRGLE</sequence>
<evidence type="ECO:0000313" key="2">
    <source>
        <dbReference type="EMBL" id="ARU60811.1"/>
    </source>
</evidence>
<evidence type="ECO:0000259" key="1">
    <source>
        <dbReference type="Pfam" id="PF07435"/>
    </source>
</evidence>
<dbReference type="InterPro" id="IPR009996">
    <property type="entry name" value="YycH"/>
</dbReference>
<organism evidence="2 3">
    <name type="scientific">Tumebacillus avium</name>
    <dbReference type="NCBI Taxonomy" id="1903704"/>
    <lineage>
        <taxon>Bacteria</taxon>
        <taxon>Bacillati</taxon>
        <taxon>Bacillota</taxon>
        <taxon>Bacilli</taxon>
        <taxon>Bacillales</taxon>
        <taxon>Alicyclobacillaceae</taxon>
        <taxon>Tumebacillus</taxon>
    </lineage>
</organism>
<dbReference type="EMBL" id="CP021434">
    <property type="protein sequence ID" value="ARU60811.1"/>
    <property type="molecule type" value="Genomic_DNA"/>
</dbReference>
<reference evidence="3" key="1">
    <citation type="submission" date="2017-05" db="EMBL/GenBank/DDBJ databases">
        <authorList>
            <person name="Sung H."/>
        </authorList>
    </citation>
    <scope>NUCLEOTIDE SEQUENCE [LARGE SCALE GENOMIC DNA]</scope>
    <source>
        <strain evidence="3">AR23208</strain>
    </source>
</reference>
<keyword evidence="3" id="KW-1185">Reference proteome</keyword>
<name>A0A1Y0IJX6_9BACL</name>
<gene>
    <name evidence="2" type="ORF">CBW65_06675</name>
</gene>
<feature type="domain" description="Regulatory protein YycH" evidence="1">
    <location>
        <begin position="5"/>
        <end position="432"/>
    </location>
</feature>
<dbReference type="KEGG" id="tum:CBW65_06675"/>